<evidence type="ECO:0000313" key="3">
    <source>
        <dbReference type="EMBL" id="PWR21451.1"/>
    </source>
</evidence>
<dbReference type="InterPro" id="IPR019088">
    <property type="entry name" value="CHP02186-rel_TM"/>
</dbReference>
<sequence>MTRRAALLFCALLLAPAAARADSLMTDLSQRLIAITSSFTGSSILVFGAVVPDGPGKRDVVVVLRGPDQSIRVRKKERVFGIWVNNEALAFEGVPAFYAVAATRPLAEIDAGADFARHQIGLDDLKLRERSANGAEEEKPETPDFRAAIRRLKLGQGLYASPMSPVTFVGPNLFRAEFQFPSNVPVGSYKAEIYLFSDGDLVGANSSALFVDKTGLERWIYKSAMNYPALYGLAAIAIAVGIGWTAALVFRKA</sequence>
<keyword evidence="1" id="KW-0812">Transmembrane</keyword>
<organism evidence="3 4">
    <name type="scientific">Zavarzinia aquatilis</name>
    <dbReference type="NCBI Taxonomy" id="2211142"/>
    <lineage>
        <taxon>Bacteria</taxon>
        <taxon>Pseudomonadati</taxon>
        <taxon>Pseudomonadota</taxon>
        <taxon>Alphaproteobacteria</taxon>
        <taxon>Rhodospirillales</taxon>
        <taxon>Zavarziniaceae</taxon>
        <taxon>Zavarzinia</taxon>
    </lineage>
</organism>
<accession>A0A317E484</accession>
<evidence type="ECO:0000256" key="2">
    <source>
        <dbReference type="SAM" id="SignalP"/>
    </source>
</evidence>
<dbReference type="OrthoDB" id="9815212at2"/>
<dbReference type="AlphaFoldDB" id="A0A317E484"/>
<protein>
    <recommendedName>
        <fullName evidence="5">TIGR02186 family protein</fullName>
    </recommendedName>
</protein>
<dbReference type="Pfam" id="PF09608">
    <property type="entry name" value="Alph_Pro_TM"/>
    <property type="match status" value="1"/>
</dbReference>
<evidence type="ECO:0008006" key="5">
    <source>
        <dbReference type="Google" id="ProtNLM"/>
    </source>
</evidence>
<feature type="transmembrane region" description="Helical" evidence="1">
    <location>
        <begin position="228"/>
        <end position="250"/>
    </location>
</feature>
<proteinExistence type="predicted"/>
<keyword evidence="2" id="KW-0732">Signal</keyword>
<evidence type="ECO:0000256" key="1">
    <source>
        <dbReference type="SAM" id="Phobius"/>
    </source>
</evidence>
<dbReference type="EMBL" id="QGLE01000007">
    <property type="protein sequence ID" value="PWR21451.1"/>
    <property type="molecule type" value="Genomic_DNA"/>
</dbReference>
<dbReference type="Proteomes" id="UP000245461">
    <property type="component" value="Unassembled WGS sequence"/>
</dbReference>
<keyword evidence="1" id="KW-1133">Transmembrane helix</keyword>
<gene>
    <name evidence="3" type="ORF">DKG74_13550</name>
</gene>
<feature type="signal peptide" evidence="2">
    <location>
        <begin position="1"/>
        <end position="21"/>
    </location>
</feature>
<comment type="caution">
    <text evidence="3">The sequence shown here is derived from an EMBL/GenBank/DDBJ whole genome shotgun (WGS) entry which is preliminary data.</text>
</comment>
<evidence type="ECO:0000313" key="4">
    <source>
        <dbReference type="Proteomes" id="UP000245461"/>
    </source>
</evidence>
<keyword evidence="1" id="KW-0472">Membrane</keyword>
<keyword evidence="4" id="KW-1185">Reference proteome</keyword>
<reference evidence="3 4" key="1">
    <citation type="submission" date="2018-05" db="EMBL/GenBank/DDBJ databases">
        <title>Zavarzinia sp. HR-AS.</title>
        <authorList>
            <person name="Lee Y."/>
            <person name="Jeon C.O."/>
        </authorList>
    </citation>
    <scope>NUCLEOTIDE SEQUENCE [LARGE SCALE GENOMIC DNA]</scope>
    <source>
        <strain evidence="3 4">HR-AS</strain>
    </source>
</reference>
<name>A0A317E484_9PROT</name>
<dbReference type="RefSeq" id="WP_109906668.1">
    <property type="nucleotide sequence ID" value="NZ_QGLE01000007.1"/>
</dbReference>
<feature type="chain" id="PRO_5016458678" description="TIGR02186 family protein" evidence="2">
    <location>
        <begin position="22"/>
        <end position="253"/>
    </location>
</feature>